<dbReference type="Gene3D" id="1.20.120.1240">
    <property type="entry name" value="Dynamin, middle domain"/>
    <property type="match status" value="1"/>
</dbReference>
<keyword evidence="1" id="KW-0547">Nucleotide-binding</keyword>
<evidence type="ECO:0000256" key="2">
    <source>
        <dbReference type="ARBA" id="ARBA00023134"/>
    </source>
</evidence>
<dbReference type="Proteomes" id="UP000002009">
    <property type="component" value="Chromosome 15"/>
</dbReference>
<dbReference type="CDD" id="cd08771">
    <property type="entry name" value="DLP_1"/>
    <property type="match status" value="1"/>
</dbReference>
<evidence type="ECO:0000313" key="7">
    <source>
        <dbReference type="Proteomes" id="UP000002009"/>
    </source>
</evidence>
<dbReference type="InterPro" id="IPR027417">
    <property type="entry name" value="P-loop_NTPase"/>
</dbReference>
<evidence type="ECO:0000259" key="4">
    <source>
        <dbReference type="PROSITE" id="PS51388"/>
    </source>
</evidence>
<accession>C1EIK3</accession>
<dbReference type="Pfam" id="PF02212">
    <property type="entry name" value="GED"/>
    <property type="match status" value="1"/>
</dbReference>
<organism evidence="6 7">
    <name type="scientific">Micromonas commoda (strain RCC299 / NOUM17 / CCMP2709)</name>
    <name type="common">Picoplanktonic green alga</name>
    <dbReference type="NCBI Taxonomy" id="296587"/>
    <lineage>
        <taxon>Eukaryota</taxon>
        <taxon>Viridiplantae</taxon>
        <taxon>Chlorophyta</taxon>
        <taxon>Mamiellophyceae</taxon>
        <taxon>Mamiellales</taxon>
        <taxon>Mamiellaceae</taxon>
        <taxon>Micromonas</taxon>
    </lineage>
</organism>
<dbReference type="GO" id="GO:0005874">
    <property type="term" value="C:microtubule"/>
    <property type="evidence" value="ECO:0007669"/>
    <property type="project" value="TreeGrafter"/>
</dbReference>
<dbReference type="GeneID" id="8249369"/>
<dbReference type="PRINTS" id="PR00195">
    <property type="entry name" value="DYNAMIN"/>
</dbReference>
<feature type="domain" description="GED" evidence="4">
    <location>
        <begin position="641"/>
        <end position="732"/>
    </location>
</feature>
<protein>
    <recommendedName>
        <fullName evidence="8">Dynamin-related GTPase</fullName>
    </recommendedName>
</protein>
<dbReference type="KEGG" id="mis:MICPUN_107250"/>
<dbReference type="AlphaFoldDB" id="C1EIK3"/>
<dbReference type="InterPro" id="IPR022812">
    <property type="entry name" value="Dynamin"/>
</dbReference>
<feature type="compositionally biased region" description="Acidic residues" evidence="3">
    <location>
        <begin position="543"/>
        <end position="552"/>
    </location>
</feature>
<evidence type="ECO:0000256" key="3">
    <source>
        <dbReference type="SAM" id="MobiDB-lite"/>
    </source>
</evidence>
<dbReference type="PANTHER" id="PTHR11566:SF21">
    <property type="entry name" value="DYNAMIN RELATED PROTEIN 1, ISOFORM A"/>
    <property type="match status" value="1"/>
</dbReference>
<dbReference type="PROSITE" id="PS51388">
    <property type="entry name" value="GED"/>
    <property type="match status" value="1"/>
</dbReference>
<dbReference type="SUPFAM" id="SSF52540">
    <property type="entry name" value="P-loop containing nucleoside triphosphate hydrolases"/>
    <property type="match status" value="1"/>
</dbReference>
<dbReference type="InterPro" id="IPR030381">
    <property type="entry name" value="G_DYNAMIN_dom"/>
</dbReference>
<dbReference type="STRING" id="296587.C1EIK3"/>
<dbReference type="FunCoup" id="C1EIK3">
    <property type="interactions" value="2217"/>
</dbReference>
<keyword evidence="7" id="KW-1185">Reference proteome</keyword>
<dbReference type="GO" id="GO:0005525">
    <property type="term" value="F:GTP binding"/>
    <property type="evidence" value="ECO:0007669"/>
    <property type="project" value="InterPro"/>
</dbReference>
<dbReference type="InterPro" id="IPR001401">
    <property type="entry name" value="Dynamin_GTPase"/>
</dbReference>
<dbReference type="InterPro" id="IPR003130">
    <property type="entry name" value="GED"/>
</dbReference>
<gene>
    <name evidence="6" type="ORF">MICPUN_107250</name>
</gene>
<dbReference type="PANTHER" id="PTHR11566">
    <property type="entry name" value="DYNAMIN"/>
    <property type="match status" value="1"/>
</dbReference>
<dbReference type="InterPro" id="IPR045063">
    <property type="entry name" value="Dynamin_N"/>
</dbReference>
<dbReference type="Pfam" id="PF01031">
    <property type="entry name" value="Dynamin_M"/>
    <property type="match status" value="1"/>
</dbReference>
<dbReference type="PROSITE" id="PS51718">
    <property type="entry name" value="G_DYNAMIN_2"/>
    <property type="match status" value="1"/>
</dbReference>
<dbReference type="SMART" id="SM00302">
    <property type="entry name" value="GED"/>
    <property type="match status" value="1"/>
</dbReference>
<dbReference type="RefSeq" id="XP_002506618.1">
    <property type="nucleotide sequence ID" value="XM_002506572.1"/>
</dbReference>
<dbReference type="GO" id="GO:0008017">
    <property type="term" value="F:microtubule binding"/>
    <property type="evidence" value="ECO:0007669"/>
    <property type="project" value="TreeGrafter"/>
</dbReference>
<reference evidence="6 7" key="1">
    <citation type="journal article" date="2009" name="Science">
        <title>Green evolution and dynamic adaptations revealed by genomes of the marine picoeukaryotes Micromonas.</title>
        <authorList>
            <person name="Worden A.Z."/>
            <person name="Lee J.H."/>
            <person name="Mock T."/>
            <person name="Rouze P."/>
            <person name="Simmons M.P."/>
            <person name="Aerts A.L."/>
            <person name="Allen A.E."/>
            <person name="Cuvelier M.L."/>
            <person name="Derelle E."/>
            <person name="Everett M.V."/>
            <person name="Foulon E."/>
            <person name="Grimwood J."/>
            <person name="Gundlach H."/>
            <person name="Henrissat B."/>
            <person name="Napoli C."/>
            <person name="McDonald S.M."/>
            <person name="Parker M.S."/>
            <person name="Rombauts S."/>
            <person name="Salamov A."/>
            <person name="Von Dassow P."/>
            <person name="Badger J.H."/>
            <person name="Coutinho P.M."/>
            <person name="Demir E."/>
            <person name="Dubchak I."/>
            <person name="Gentemann C."/>
            <person name="Eikrem W."/>
            <person name="Gready J.E."/>
            <person name="John U."/>
            <person name="Lanier W."/>
            <person name="Lindquist E.A."/>
            <person name="Lucas S."/>
            <person name="Mayer K.F."/>
            <person name="Moreau H."/>
            <person name="Not F."/>
            <person name="Otillar R."/>
            <person name="Panaud O."/>
            <person name="Pangilinan J."/>
            <person name="Paulsen I."/>
            <person name="Piegu B."/>
            <person name="Poliakov A."/>
            <person name="Robbens S."/>
            <person name="Schmutz J."/>
            <person name="Toulza E."/>
            <person name="Wyss T."/>
            <person name="Zelensky A."/>
            <person name="Zhou K."/>
            <person name="Armbrust E.V."/>
            <person name="Bhattacharya D."/>
            <person name="Goodenough U.W."/>
            <person name="Van de Peer Y."/>
            <person name="Grigoriev I.V."/>
        </authorList>
    </citation>
    <scope>NUCLEOTIDE SEQUENCE [LARGE SCALE GENOMIC DNA]</scope>
    <source>
        <strain evidence="7">RCC299 / NOUM17</strain>
    </source>
</reference>
<dbReference type="GO" id="GO:0016020">
    <property type="term" value="C:membrane"/>
    <property type="evidence" value="ECO:0007669"/>
    <property type="project" value="TreeGrafter"/>
</dbReference>
<dbReference type="OMA" id="KICHNCG"/>
<dbReference type="EMBL" id="CP001333">
    <property type="protein sequence ID" value="ACO67876.1"/>
    <property type="molecule type" value="Genomic_DNA"/>
</dbReference>
<dbReference type="eggNOG" id="KOG0446">
    <property type="taxonomic scope" value="Eukaryota"/>
</dbReference>
<dbReference type="Pfam" id="PF00350">
    <property type="entry name" value="Dynamin_N"/>
    <property type="match status" value="1"/>
</dbReference>
<evidence type="ECO:0000256" key="1">
    <source>
        <dbReference type="ARBA" id="ARBA00022741"/>
    </source>
</evidence>
<dbReference type="Gene3D" id="3.40.50.300">
    <property type="entry name" value="P-loop containing nucleotide triphosphate hydrolases"/>
    <property type="match status" value="1"/>
</dbReference>
<feature type="domain" description="Dynamin-type G" evidence="5">
    <location>
        <begin position="37"/>
        <end position="314"/>
    </location>
</feature>
<dbReference type="GO" id="GO:0005737">
    <property type="term" value="C:cytoplasm"/>
    <property type="evidence" value="ECO:0007669"/>
    <property type="project" value="TreeGrafter"/>
</dbReference>
<proteinExistence type="predicted"/>
<evidence type="ECO:0000313" key="6">
    <source>
        <dbReference type="EMBL" id="ACO67876.1"/>
    </source>
</evidence>
<dbReference type="InParanoid" id="C1EIK3"/>
<name>C1EIK3_MICCC</name>
<dbReference type="InterPro" id="IPR000375">
    <property type="entry name" value="Dynamin_stalk"/>
</dbReference>
<evidence type="ECO:0000259" key="5">
    <source>
        <dbReference type="PROSITE" id="PS51718"/>
    </source>
</evidence>
<dbReference type="GO" id="GO:0003924">
    <property type="term" value="F:GTPase activity"/>
    <property type="evidence" value="ECO:0007669"/>
    <property type="project" value="InterPro"/>
</dbReference>
<dbReference type="InterPro" id="IPR020850">
    <property type="entry name" value="GED_dom"/>
</dbReference>
<sequence length="742" mass="80785">MPGAHIHQNTLGDGLVPLINKLQDIFTQAGVDNVGGDLELPQIAVVGSQSSGKSSVLEALVGRDFLPRGPDICTRRPLVLQLVHTPYQHASHHNQAPMEWGEFLHRPGEIFTEFEAIREEIECETNRGTGTNKGVSDKQIRLKICSPHVLTMTLVDLPGITRVPVGDQPADIEKRIRDMILSYIKRESCLILAVSPANTDLANSDALTLSRLVDPDGKRTIGVVTKLDIMDRGTDAVAYLRGEVVPLRLGYIGVVNRCQQDIAQRRSIREARASEAEFFRHHPAYAEVIDKCGTEALGWTVSRILADHIADLLPALSDKIATRRAEAQRELKSLGEGRPEDPGRQSAMVLEKLHGYAAGFTKSVVGKSDDLSTASLEGGARIHFVLQDIFVKGLESLDPTRAMSEEDIRTAIQNAAGTKGVLLLPDDSFEVLVKQAIRKMSDPCVKCARIVHDELGRIARTLINQQDLQRYPRLAQSVEDATRDFLVEGLVPAESMINSLVECQLAHINTSHPDFVGGSQALRMAQQELKRRRGASTAAGTGADDDEMSGDENDFGEDVLADVTQRNALQRKRDAKNKAKTALGRKLSGGSSVDASIDKVKDKENDVKALYSHENGVVSLKEPPGRIQASEPETDEELLQVLVTRILLGSYFAISRGVLADTVPKAVMHFLVNSVQRGLQQHLIQSLYHPNLVPSLLTEHPETEAKRLAARNKYKALSAAAAAIGAMPADLAAAGVGVGGRR</sequence>
<dbReference type="OrthoDB" id="5061070at2759"/>
<dbReference type="FunFam" id="3.40.50.300:FF:001027">
    <property type="entry name" value="dynamin-related protein 3A"/>
    <property type="match status" value="1"/>
</dbReference>
<dbReference type="SMART" id="SM00053">
    <property type="entry name" value="DYNc"/>
    <property type="match status" value="1"/>
</dbReference>
<evidence type="ECO:0008006" key="8">
    <source>
        <dbReference type="Google" id="ProtNLM"/>
    </source>
</evidence>
<feature type="region of interest" description="Disordered" evidence="3">
    <location>
        <begin position="527"/>
        <end position="552"/>
    </location>
</feature>
<keyword evidence="2" id="KW-0342">GTP-binding</keyword>